<accession>A0A645A578</accession>
<keyword evidence="1" id="KW-0175">Coiled coil</keyword>
<feature type="transmembrane region" description="Helical" evidence="2">
    <location>
        <begin position="167"/>
        <end position="189"/>
    </location>
</feature>
<sequence>MIDYLHSIKQDSAQEFVSSYNKIIANDNIASVIKQQGFKKKKEDMQALASYLNSQLQTALQDTLQKKTELLNKEIDTYIGVYQKSINESSIPGISISMPPFNVARAFASGLAGLTTFGALAFWASTFGNLGAYILVAKGVSLLSALGISVGGTAAAVSTVAAIGGPIVLGVALAIITALSVFAIFSGGWEQSIAKKIVAEYDKNNCLLKFEDIIDDYWKDTEMAFNASADKLESDWKKYLKDLSDIVNNNDIEEIQHKIKLAKDVQSFFDNIPLPHYGLDSSAMEISDKESEYLQVVQEKNKLLLEVEDRDTKLEAAQSKMNRYKELLDEEIRKSSLAETNISILTEAKKRLLDKQKNTELKVSRLKTELENQSKKDEHFENIESELASAFAEKEKNADLLKEVTDQLKYEKDLVEISSEEIDKLNENVEDLQVTNDSLRREVAELTAQMEIERKKIEKHEKEKRENMKYKWKQYFPNFEFSSRTVREFVKFNDKERISIEQKLIELKSASDPRCLSRGKVEHEGESFDHLGFNFPNGDPVRILYQVCRHSQIRIIRIYKHNEKFLQ</sequence>
<comment type="caution">
    <text evidence="3">The sequence shown here is derived from an EMBL/GenBank/DDBJ whole genome shotgun (WGS) entry which is preliminary data.</text>
</comment>
<organism evidence="3">
    <name type="scientific">bioreactor metagenome</name>
    <dbReference type="NCBI Taxonomy" id="1076179"/>
    <lineage>
        <taxon>unclassified sequences</taxon>
        <taxon>metagenomes</taxon>
        <taxon>ecological metagenomes</taxon>
    </lineage>
</organism>
<keyword evidence="2" id="KW-0812">Transmembrane</keyword>
<feature type="transmembrane region" description="Helical" evidence="2">
    <location>
        <begin position="103"/>
        <end position="124"/>
    </location>
</feature>
<gene>
    <name evidence="3" type="ORF">SDC9_91606</name>
</gene>
<feature type="transmembrane region" description="Helical" evidence="2">
    <location>
        <begin position="130"/>
        <end position="155"/>
    </location>
</feature>
<feature type="coiled-coil region" evidence="1">
    <location>
        <begin position="314"/>
        <end position="376"/>
    </location>
</feature>
<evidence type="ECO:0000313" key="3">
    <source>
        <dbReference type="EMBL" id="MPM44924.1"/>
    </source>
</evidence>
<feature type="coiled-coil region" evidence="1">
    <location>
        <begin position="415"/>
        <end position="463"/>
    </location>
</feature>
<protein>
    <submittedName>
        <fullName evidence="3">Uncharacterized protein</fullName>
    </submittedName>
</protein>
<evidence type="ECO:0000256" key="2">
    <source>
        <dbReference type="SAM" id="Phobius"/>
    </source>
</evidence>
<evidence type="ECO:0000256" key="1">
    <source>
        <dbReference type="SAM" id="Coils"/>
    </source>
</evidence>
<proteinExistence type="predicted"/>
<keyword evidence="2" id="KW-0472">Membrane</keyword>
<dbReference type="AlphaFoldDB" id="A0A645A578"/>
<reference evidence="3" key="1">
    <citation type="submission" date="2019-08" db="EMBL/GenBank/DDBJ databases">
        <authorList>
            <person name="Kucharzyk K."/>
            <person name="Murdoch R.W."/>
            <person name="Higgins S."/>
            <person name="Loffler F."/>
        </authorList>
    </citation>
    <scope>NUCLEOTIDE SEQUENCE</scope>
</reference>
<keyword evidence="2" id="KW-1133">Transmembrane helix</keyword>
<name>A0A645A578_9ZZZZ</name>
<dbReference type="EMBL" id="VSSQ01010670">
    <property type="protein sequence ID" value="MPM44924.1"/>
    <property type="molecule type" value="Genomic_DNA"/>
</dbReference>